<accession>A0AAN1WKL0</accession>
<reference evidence="3 4" key="1">
    <citation type="journal article" date="2022" name="IScience">
        <title>An ultrasensitive nanofiber-based assay for enzymatic hydrolysis and deep-sea microbial degradation of cellulose.</title>
        <authorList>
            <person name="Tsudome M."/>
            <person name="Tachioka M."/>
            <person name="Miyazaki M."/>
            <person name="Uchimura K."/>
            <person name="Tsuda M."/>
            <person name="Takaki Y."/>
            <person name="Deguchi S."/>
        </authorList>
    </citation>
    <scope>NUCLEOTIDE SEQUENCE [LARGE SCALE GENOMIC DNA]</scope>
    <source>
        <strain evidence="3 4">GE09</strain>
    </source>
</reference>
<keyword evidence="2" id="KW-0106">Calcium</keyword>
<dbReference type="InterPro" id="IPR003367">
    <property type="entry name" value="Thrombospondin_3-like_rpt"/>
</dbReference>
<dbReference type="KEGG" id="marq:MARGE09_P3529"/>
<dbReference type="PANTHER" id="PTHR10199">
    <property type="entry name" value="THROMBOSPONDIN"/>
    <property type="match status" value="1"/>
</dbReference>
<dbReference type="RefSeq" id="WP_236984504.1">
    <property type="nucleotide sequence ID" value="NZ_AP023086.1"/>
</dbReference>
<proteinExistence type="predicted"/>
<dbReference type="Pfam" id="PF02412">
    <property type="entry name" value="TSP_3"/>
    <property type="match status" value="3"/>
</dbReference>
<protein>
    <recommendedName>
        <fullName evidence="5">Alpha-agarase</fullName>
    </recommendedName>
</protein>
<dbReference type="SUPFAM" id="SSF103647">
    <property type="entry name" value="TSP type-3 repeat"/>
    <property type="match status" value="3"/>
</dbReference>
<dbReference type="InterPro" id="IPR028974">
    <property type="entry name" value="TSP_type-3_rpt"/>
</dbReference>
<gene>
    <name evidence="3" type="ORF">MARGE09_P3529</name>
</gene>
<keyword evidence="4" id="KW-1185">Reference proteome</keyword>
<keyword evidence="1" id="KW-0732">Signal</keyword>
<evidence type="ECO:0000313" key="3">
    <source>
        <dbReference type="EMBL" id="BCD99328.1"/>
    </source>
</evidence>
<name>A0AAN1WKL0_9GAMM</name>
<dbReference type="GO" id="GO:0007155">
    <property type="term" value="P:cell adhesion"/>
    <property type="evidence" value="ECO:0007669"/>
    <property type="project" value="InterPro"/>
</dbReference>
<organism evidence="3 4">
    <name type="scientific">Marinagarivorans cellulosilyticus</name>
    <dbReference type="NCBI Taxonomy" id="2721545"/>
    <lineage>
        <taxon>Bacteria</taxon>
        <taxon>Pseudomonadati</taxon>
        <taxon>Pseudomonadota</taxon>
        <taxon>Gammaproteobacteria</taxon>
        <taxon>Cellvibrionales</taxon>
        <taxon>Cellvibrionaceae</taxon>
        <taxon>Marinagarivorans</taxon>
    </lineage>
</organism>
<dbReference type="Proteomes" id="UP001320119">
    <property type="component" value="Chromosome"/>
</dbReference>
<dbReference type="GO" id="GO:0005509">
    <property type="term" value="F:calcium ion binding"/>
    <property type="evidence" value="ECO:0007669"/>
    <property type="project" value="InterPro"/>
</dbReference>
<dbReference type="Gene3D" id="4.10.1080.10">
    <property type="entry name" value="TSP type-3 repeat"/>
    <property type="match status" value="2"/>
</dbReference>
<evidence type="ECO:0008006" key="5">
    <source>
        <dbReference type="Google" id="ProtNLM"/>
    </source>
</evidence>
<evidence type="ECO:0000256" key="1">
    <source>
        <dbReference type="ARBA" id="ARBA00022729"/>
    </source>
</evidence>
<evidence type="ECO:0000313" key="4">
    <source>
        <dbReference type="Proteomes" id="UP001320119"/>
    </source>
</evidence>
<dbReference type="PROSITE" id="PS51257">
    <property type="entry name" value="PROKAR_LIPOPROTEIN"/>
    <property type="match status" value="1"/>
</dbReference>
<evidence type="ECO:0000256" key="2">
    <source>
        <dbReference type="ARBA" id="ARBA00022837"/>
    </source>
</evidence>
<dbReference type="EMBL" id="AP023086">
    <property type="protein sequence ID" value="BCD99328.1"/>
    <property type="molecule type" value="Genomic_DNA"/>
</dbReference>
<sequence>MKFGRTQYVWMLVVVFLISACGSGGGSEDKPPLSSRAAANSQSVAVSSSQMSSSVSSSISVPENALSAVSIADSDGDEVADAVDNCPAVSNRNQVDANLDGVGDVCDASLPEAPEGFTLCSPQTAAEDNPPKSCHIRLPAQMAFGVNGTYVFIDVPDDEGLGVMDFICERAPFRRDPTPGQGKFCFVNTDSFGPVDSDLDGVANDIDNCWDIPNSDQQDTAGNGRGDACDFGETRALLSVVPATIDSPEVLQHFDQAFIIGESRLIHWCFPAMGDDEQSSQPSNANEWPQHCIQGELSDDYRFETPVVSPNGVEVGNYAEGVLTDDGVYIVITTPEQDTEVFIGLNQNLDDADGDAIPDENDNCVDIFNPSQQNRDETGFGDACAFPYSNLFASPRQIINTHSDSNIQLEAFRVTDNGLLQTTFIVTNTMCEQGCRVDFETSMGASPLVVDLPSEIYAVLPSDLSTLQLQADVSEEGAARIRLQTSSGEVPYEFLTQRPDIIDSDDDFIPDVIDNCPWHSNVLQIDSDADGAGNVCDSRFSGVYKTRQMSFEKNTQTSPDIEQALILDSFVIDRAGELTIDLALYYQDGNINCEPCVLSGTQFIESQLQDLDIMAVESLNFAGVIDGQLTTEQGQEAVAWSYSGTVDTQGVLALSISSVFPEGDILTEGASSRYIGLRLDVEDKDSDLIADFADNCPLLSNVDQVNTVQDIQGLESQNDERGDACTSPYMGYYTLAYSGDTRRRIPVSQVNKNTPYGAVEGIRALPDGQKYYANTDLGGNKQPISLIIDADGVLHWGYRGEVNSFLCNADAIVGWQLQQIDYEAKRDQIESIWSEIDLLNFRRQKPLVILGIQTPVTYPRLVDAVAEYDKLMRQMIFSPAGRTYENYEKLVAFADEATAQMVDPTGFLNDVGSLIGVKVGATRLAQIQKILKGSLFDKRPTLAQLRNYDSSVQACRFTSVDSMASVDPVSGEITGEMLLNRGGATINSAQLEGSIDAHGNLRLQQKLAGVEPTMAGYNTLDFYGFQHSQFQFDEDKNLVADATESIPLGFKVSLVKPRYCTYEPLFQITTCRLKAKVRSLGIPLLNTELNLLNASAFDTDKSISNGTFDIPGSPTTKFFSFTYKQVETDRECGSIICRVSVREMNIPVPQWELVSPVVSSYVALAGPKSEGIFIDTAVGQVQTLDVELVARNLTGAIQTLDVSDTNVSNSDGLSMTLMQDGAPLSELDMQPGLQRLPLQLRIDTRGAADELNNSIIKYAMTMPTEVGTFTLENELYVNVLNTRADRDKDGIANYIDLCPNDSGLAPDGCPAGVAPANTNGIHTLTLGDGISGVFRGVVTDVGGVHIGTLYIDVNAKNGESWRIPLTQATAKFDDSGRFRGTARIKSLKLGNGDGEQLDFGQEVELDFGIDQGKNLSNLDVPLVDEKDYVFFKFKNETVLKLGDIALNSGLVPQQKITLAMDPNDPFLYGRINGSSELSGSKYFSSIDNVGIGISTQGNIPFEADVGLLENITISDSDKEVLGAFDNANLLLRGDIPLKQFPGVTVGGDIYVSAPMDDVFNGDASGFAFGANGTVTFSTALSDDENSLLSLLNADLKLGQATVGASSDGLIVAGISKSLSAANLLPDEIADILGFGQTTETELLAKISADNISDSSFEFYNDVSFAAPLLKDLGIIKTSSIPIASAYFKIDSDAVSFSAKNRTKMLSGSASREIDFSGTFPLKEDDWDEWELKIVGRVSTGIPGISFDSDATAVLRADKFTIEGKSDFAGLANIKLKGEATRKDLTLTGSSSVKIPLYIIIAGERTKVAEISAKSKFTVSTKKGVTAKVSGSIRDGNGKVIASSKLSASVRGDSMTICVDLGDILGKACGTID</sequence>